<dbReference type="Proteomes" id="UP000594637">
    <property type="component" value="Chromosome"/>
</dbReference>
<dbReference type="PROSITE" id="PS50893">
    <property type="entry name" value="ABC_TRANSPORTER_2"/>
    <property type="match status" value="1"/>
</dbReference>
<evidence type="ECO:0000256" key="2">
    <source>
        <dbReference type="ARBA" id="ARBA00022840"/>
    </source>
</evidence>
<sequence>MTDALTATGLTIARGGRTLVEDLDLSLPRGAVTALTGPNGSGKSTTAWCLSLHDRDCSGVITVDGVPAREMSARSLRSLHRRTIALQPQDLLLEDSWSVARNLWHAAWSLALPWRQRTGLVTEVMARTGVTAFARRRVASLSGGERMRVALARTRLMREPALVVLDEPTAGSDESLGALVMDLMEEWTKAGAGVLVVTHDQRLVERADDVIRLGDEPSA</sequence>
<dbReference type="SUPFAM" id="SSF52540">
    <property type="entry name" value="P-loop containing nucleoside triphosphate hydrolases"/>
    <property type="match status" value="1"/>
</dbReference>
<accession>A0A7T0LJ21</accession>
<dbReference type="GO" id="GO:0022857">
    <property type="term" value="F:transmembrane transporter activity"/>
    <property type="evidence" value="ECO:0007669"/>
    <property type="project" value="TreeGrafter"/>
</dbReference>
<dbReference type="GO" id="GO:0016887">
    <property type="term" value="F:ATP hydrolysis activity"/>
    <property type="evidence" value="ECO:0007669"/>
    <property type="project" value="InterPro"/>
</dbReference>
<dbReference type="Gene3D" id="3.40.50.300">
    <property type="entry name" value="P-loop containing nucleotide triphosphate hydrolases"/>
    <property type="match status" value="1"/>
</dbReference>
<dbReference type="InterPro" id="IPR003439">
    <property type="entry name" value="ABC_transporter-like_ATP-bd"/>
</dbReference>
<dbReference type="EMBL" id="CP063989">
    <property type="protein sequence ID" value="QPL04627.1"/>
    <property type="molecule type" value="Genomic_DNA"/>
</dbReference>
<keyword evidence="1" id="KW-0547">Nucleotide-binding</keyword>
<dbReference type="GO" id="GO:0005886">
    <property type="term" value="C:plasma membrane"/>
    <property type="evidence" value="ECO:0007669"/>
    <property type="project" value="TreeGrafter"/>
</dbReference>
<feature type="domain" description="ABC transporter" evidence="3">
    <location>
        <begin position="5"/>
        <end position="219"/>
    </location>
</feature>
<reference evidence="4 5" key="1">
    <citation type="submission" date="2020-11" db="EMBL/GenBank/DDBJ databases">
        <title>Actinomyces sp. ZJ750.</title>
        <authorList>
            <person name="Zhou J."/>
        </authorList>
    </citation>
    <scope>NUCLEOTIDE SEQUENCE [LARGE SCALE GENOMIC DNA]</scope>
    <source>
        <strain evidence="4 5">ZJ750</strain>
    </source>
</reference>
<dbReference type="RefSeq" id="WP_166854784.1">
    <property type="nucleotide sequence ID" value="NZ_CP063989.1"/>
</dbReference>
<dbReference type="InterPro" id="IPR015854">
    <property type="entry name" value="ABC_transpr_LolD-like"/>
</dbReference>
<dbReference type="SMART" id="SM00382">
    <property type="entry name" value="AAA"/>
    <property type="match status" value="1"/>
</dbReference>
<dbReference type="KEGG" id="arep:ID810_07425"/>
<dbReference type="InterPro" id="IPR003593">
    <property type="entry name" value="AAA+_ATPase"/>
</dbReference>
<dbReference type="PANTHER" id="PTHR24220">
    <property type="entry name" value="IMPORT ATP-BINDING PROTEIN"/>
    <property type="match status" value="1"/>
</dbReference>
<evidence type="ECO:0000313" key="5">
    <source>
        <dbReference type="Proteomes" id="UP000594637"/>
    </source>
</evidence>
<dbReference type="GO" id="GO:0005524">
    <property type="term" value="F:ATP binding"/>
    <property type="evidence" value="ECO:0007669"/>
    <property type="project" value="UniProtKB-KW"/>
</dbReference>
<dbReference type="Pfam" id="PF00005">
    <property type="entry name" value="ABC_tran"/>
    <property type="match status" value="1"/>
</dbReference>
<organism evidence="4 5">
    <name type="scientific">Actinomyces respiraculi</name>
    <dbReference type="NCBI Taxonomy" id="2744574"/>
    <lineage>
        <taxon>Bacteria</taxon>
        <taxon>Bacillati</taxon>
        <taxon>Actinomycetota</taxon>
        <taxon>Actinomycetes</taxon>
        <taxon>Actinomycetales</taxon>
        <taxon>Actinomycetaceae</taxon>
        <taxon>Actinomyces</taxon>
    </lineage>
</organism>
<dbReference type="AlphaFoldDB" id="A0A7T0LJ21"/>
<dbReference type="InterPro" id="IPR027417">
    <property type="entry name" value="P-loop_NTPase"/>
</dbReference>
<name>A0A7T0LJ21_9ACTO</name>
<proteinExistence type="predicted"/>
<keyword evidence="2 4" id="KW-0067">ATP-binding</keyword>
<protein>
    <submittedName>
        <fullName evidence="4">ATP-binding cassette domain-containing protein</fullName>
    </submittedName>
</protein>
<gene>
    <name evidence="4" type="ORF">ID810_07425</name>
</gene>
<evidence type="ECO:0000313" key="4">
    <source>
        <dbReference type="EMBL" id="QPL04627.1"/>
    </source>
</evidence>
<evidence type="ECO:0000259" key="3">
    <source>
        <dbReference type="PROSITE" id="PS50893"/>
    </source>
</evidence>
<evidence type="ECO:0000256" key="1">
    <source>
        <dbReference type="ARBA" id="ARBA00022741"/>
    </source>
</evidence>
<keyword evidence="5" id="KW-1185">Reference proteome</keyword>